<protein>
    <submittedName>
        <fullName evidence="1">Uncharacterized protein</fullName>
    </submittedName>
</protein>
<accession>A0ABM6N854</accession>
<keyword evidence="2" id="KW-1185">Reference proteome</keyword>
<dbReference type="Proteomes" id="UP000217258">
    <property type="component" value="Chromosome II"/>
</dbReference>
<proteinExistence type="predicted"/>
<sequence>MLAFFNLLTPIYELKTMFLRLLCVYKHELYFCLSGETFYS</sequence>
<name>A0ABM6N854_9GAMM</name>
<gene>
    <name evidence="1" type="ORF">PISS_b0234</name>
</gene>
<reference evidence="1 2" key="1">
    <citation type="submission" date="2015-06" db="EMBL/GenBank/DDBJ databases">
        <authorList>
            <person name="Xie B.-B."/>
            <person name="Rong J.-C."/>
            <person name="Qin Q.-L."/>
            <person name="Zhang Y.-Z."/>
        </authorList>
    </citation>
    <scope>NUCLEOTIDE SEQUENCE [LARGE SCALE GENOMIC DNA]</scope>
    <source>
        <strain evidence="1 2">KMM 3549</strain>
    </source>
</reference>
<evidence type="ECO:0000313" key="1">
    <source>
        <dbReference type="EMBL" id="ATC92400.1"/>
    </source>
</evidence>
<dbReference type="EMBL" id="CP011031">
    <property type="protein sequence ID" value="ATC92400.1"/>
    <property type="molecule type" value="Genomic_DNA"/>
</dbReference>
<organism evidence="1 2">
    <name type="scientific">Pseudoalteromonas issachenkonii</name>
    <dbReference type="NCBI Taxonomy" id="152297"/>
    <lineage>
        <taxon>Bacteria</taxon>
        <taxon>Pseudomonadati</taxon>
        <taxon>Pseudomonadota</taxon>
        <taxon>Gammaproteobacteria</taxon>
        <taxon>Alteromonadales</taxon>
        <taxon>Pseudoalteromonadaceae</taxon>
        <taxon>Pseudoalteromonas</taxon>
    </lineage>
</organism>
<evidence type="ECO:0000313" key="2">
    <source>
        <dbReference type="Proteomes" id="UP000217258"/>
    </source>
</evidence>